<reference evidence="2 3" key="1">
    <citation type="submission" date="2020-07" db="EMBL/GenBank/DDBJ databases">
        <title>Complete genome and description of Corynebacterium incognita strain Marseille-Q3630 sp. nov.</title>
        <authorList>
            <person name="Boxberger M."/>
        </authorList>
    </citation>
    <scope>NUCLEOTIDE SEQUENCE [LARGE SCALE GENOMIC DNA]</scope>
    <source>
        <strain evidence="2 3">Marseille-Q3630</strain>
    </source>
</reference>
<evidence type="ECO:0000256" key="1">
    <source>
        <dbReference type="SAM" id="Coils"/>
    </source>
</evidence>
<dbReference type="AlphaFoldDB" id="A0A7G7CN64"/>
<dbReference type="RefSeq" id="WP_185175416.1">
    <property type="nucleotide sequence ID" value="NZ_CP059404.1"/>
</dbReference>
<proteinExistence type="predicted"/>
<organism evidence="2 3">
    <name type="scientific">Corynebacterium incognita</name>
    <dbReference type="NCBI Taxonomy" id="2754725"/>
    <lineage>
        <taxon>Bacteria</taxon>
        <taxon>Bacillati</taxon>
        <taxon>Actinomycetota</taxon>
        <taxon>Actinomycetes</taxon>
        <taxon>Mycobacteriales</taxon>
        <taxon>Corynebacteriaceae</taxon>
        <taxon>Corynebacterium</taxon>
    </lineage>
</organism>
<evidence type="ECO:0000313" key="2">
    <source>
        <dbReference type="EMBL" id="QNE89030.1"/>
    </source>
</evidence>
<dbReference type="Proteomes" id="UP000515743">
    <property type="component" value="Chromosome"/>
</dbReference>
<dbReference type="KEGG" id="cik:H0194_08060"/>
<name>A0A7G7CN64_9CORY</name>
<keyword evidence="1" id="KW-0175">Coiled coil</keyword>
<dbReference type="EMBL" id="CP059404">
    <property type="protein sequence ID" value="QNE89030.1"/>
    <property type="molecule type" value="Genomic_DNA"/>
</dbReference>
<keyword evidence="3" id="KW-1185">Reference proteome</keyword>
<gene>
    <name evidence="2" type="ORF">H0194_08060</name>
</gene>
<sequence>MNSRAIVPVKLSLLSGDFYTLWAPKWRERGAEWQAFLGDDDSVLLFESPAQLLTFIAKEPRHDLVDHPNWEEFQAGDADRVVPVKRNEYDLAAVPEALAGRPGHENVSTVARNFEVLESLGVVTGAEPAKKFFGSHSMLKNVERGAEHYSGDAGLNEWSGVGYVVVDRWKDILESLEDNTRVVDADELDTADIKSNEEAIATAVAAAKERREALEAETKKAKDNADPYDETIWAQAGIDPVKITVDNKSVYTLRTYLDGAPVFLGKWGEIFTFPSTKQLARWIVDNDDHDMAKLSTWEDLSTAANSGELVVTVHPVNQYTFSGIARDIAAGPEHVDNEQMGRAYEVCADAADWAGDDSVNSFMIANPRFQDYLGYMLGSTEHAGYVPSKPYDDHVKAWQGLEEMLIKRFSKF</sequence>
<evidence type="ECO:0008006" key="4">
    <source>
        <dbReference type="Google" id="ProtNLM"/>
    </source>
</evidence>
<feature type="coiled-coil region" evidence="1">
    <location>
        <begin position="197"/>
        <end position="224"/>
    </location>
</feature>
<accession>A0A7G7CN64</accession>
<evidence type="ECO:0000313" key="3">
    <source>
        <dbReference type="Proteomes" id="UP000515743"/>
    </source>
</evidence>
<protein>
    <recommendedName>
        <fullName evidence="4">Primosomal protein</fullName>
    </recommendedName>
</protein>